<evidence type="ECO:0000313" key="4">
    <source>
        <dbReference type="EMBL" id="NZA02094.1"/>
    </source>
</evidence>
<keyword evidence="5" id="KW-1185">Reference proteome</keyword>
<dbReference type="PANTHER" id="PTHR44591">
    <property type="entry name" value="STRESS RESPONSE REGULATOR PROTEIN 1"/>
    <property type="match status" value="1"/>
</dbReference>
<gene>
    <name evidence="4" type="ORF">H0I39_10635</name>
</gene>
<dbReference type="InterPro" id="IPR001789">
    <property type="entry name" value="Sig_transdc_resp-reg_receiver"/>
</dbReference>
<evidence type="ECO:0000313" key="5">
    <source>
        <dbReference type="Proteomes" id="UP000589716"/>
    </source>
</evidence>
<dbReference type="SMART" id="SM00448">
    <property type="entry name" value="REC"/>
    <property type="match status" value="1"/>
</dbReference>
<dbReference type="RefSeq" id="WP_180550459.1">
    <property type="nucleotide sequence ID" value="NZ_JACCKX010000001.1"/>
</dbReference>
<dbReference type="EMBL" id="JACCKX010000001">
    <property type="protein sequence ID" value="NZA02094.1"/>
    <property type="molecule type" value="Genomic_DNA"/>
</dbReference>
<evidence type="ECO:0000259" key="3">
    <source>
        <dbReference type="PROSITE" id="PS50110"/>
    </source>
</evidence>
<feature type="modified residue" description="4-aspartylphosphate" evidence="2">
    <location>
        <position position="54"/>
    </location>
</feature>
<dbReference type="Proteomes" id="UP000589716">
    <property type="component" value="Unassembled WGS sequence"/>
</dbReference>
<organism evidence="4 5">
    <name type="scientific">Ottowia beijingensis</name>
    <dbReference type="NCBI Taxonomy" id="1207057"/>
    <lineage>
        <taxon>Bacteria</taxon>
        <taxon>Pseudomonadati</taxon>
        <taxon>Pseudomonadota</taxon>
        <taxon>Betaproteobacteria</taxon>
        <taxon>Burkholderiales</taxon>
        <taxon>Comamonadaceae</taxon>
        <taxon>Ottowia</taxon>
    </lineage>
</organism>
<dbReference type="Pfam" id="PF00072">
    <property type="entry name" value="Response_reg"/>
    <property type="match status" value="1"/>
</dbReference>
<dbReference type="AlphaFoldDB" id="A0A853IVD6"/>
<reference evidence="4 5" key="1">
    <citation type="submission" date="2020-07" db="EMBL/GenBank/DDBJ databases">
        <authorList>
            <person name="Maaloum M."/>
        </authorList>
    </citation>
    <scope>NUCLEOTIDE SEQUENCE [LARGE SCALE GENOMIC DNA]</scope>
    <source>
        <strain evidence="4 5">GCS-AN-3</strain>
    </source>
</reference>
<protein>
    <submittedName>
        <fullName evidence="4">Response regulator</fullName>
    </submittedName>
</protein>
<dbReference type="GO" id="GO:0000160">
    <property type="term" value="P:phosphorelay signal transduction system"/>
    <property type="evidence" value="ECO:0007669"/>
    <property type="project" value="InterPro"/>
</dbReference>
<comment type="caution">
    <text evidence="4">The sequence shown here is derived from an EMBL/GenBank/DDBJ whole genome shotgun (WGS) entry which is preliminary data.</text>
</comment>
<accession>A0A853IVD6</accession>
<dbReference type="Gene3D" id="3.40.50.2300">
    <property type="match status" value="1"/>
</dbReference>
<dbReference type="PANTHER" id="PTHR44591:SF3">
    <property type="entry name" value="RESPONSE REGULATORY DOMAIN-CONTAINING PROTEIN"/>
    <property type="match status" value="1"/>
</dbReference>
<sequence length="118" mass="13058">MADVRVVVVDDQLDAADMLAAALELDGYQVQTATSGERALSLIEQFRPHMVLLDVAMPGMDGHELTRELRQRYGDAMVLIAISGSDPDDARVSQTFDSVDHYFRKPVDLAALRRLLSL</sequence>
<dbReference type="InterPro" id="IPR050595">
    <property type="entry name" value="Bact_response_regulator"/>
</dbReference>
<dbReference type="SUPFAM" id="SSF52172">
    <property type="entry name" value="CheY-like"/>
    <property type="match status" value="1"/>
</dbReference>
<dbReference type="PROSITE" id="PS50110">
    <property type="entry name" value="RESPONSE_REGULATORY"/>
    <property type="match status" value="1"/>
</dbReference>
<feature type="domain" description="Response regulatory" evidence="3">
    <location>
        <begin position="5"/>
        <end position="118"/>
    </location>
</feature>
<evidence type="ECO:0000256" key="1">
    <source>
        <dbReference type="ARBA" id="ARBA00022553"/>
    </source>
</evidence>
<proteinExistence type="predicted"/>
<dbReference type="InterPro" id="IPR011006">
    <property type="entry name" value="CheY-like_superfamily"/>
</dbReference>
<name>A0A853IVD6_9BURK</name>
<keyword evidence="1 2" id="KW-0597">Phosphoprotein</keyword>
<evidence type="ECO:0000256" key="2">
    <source>
        <dbReference type="PROSITE-ProRule" id="PRU00169"/>
    </source>
</evidence>